<dbReference type="AlphaFoldDB" id="A0A6H5IGU3"/>
<protein>
    <submittedName>
        <fullName evidence="2">Uncharacterized protein</fullName>
    </submittedName>
</protein>
<feature type="region of interest" description="Disordered" evidence="1">
    <location>
        <begin position="27"/>
        <end position="80"/>
    </location>
</feature>
<sequence length="261" mass="27239">MCGLSLAEPPILSSQYGVPAVTPSNSYGPPSLGGGGGNAGYGQSQASLTNSYGVPLGDEGHGGGHGGGGHGGSGHDEHQDYIDSQPLENVEAVSRLLLTYDLGSRTKLRETEDMPKATCCEWWRYCTPIAMTPSPATTLDAKKRATVRPCGASTESSCPTVAPRSSPTRPTGAPDSTPTSGTKESPSTPSRDTAEELIKDTISTPTTTTTITTTITTTNTTIISSRAATEDTTIIRRATTSIRDTTTPVSKTFKLYTSLHK</sequence>
<feature type="region of interest" description="Disordered" evidence="1">
    <location>
        <begin position="148"/>
        <end position="205"/>
    </location>
</feature>
<feature type="compositionally biased region" description="Gly residues" evidence="1">
    <location>
        <begin position="31"/>
        <end position="40"/>
    </location>
</feature>
<feature type="compositionally biased region" description="Polar residues" evidence="1">
    <location>
        <begin position="153"/>
        <end position="191"/>
    </location>
</feature>
<evidence type="ECO:0000256" key="1">
    <source>
        <dbReference type="SAM" id="MobiDB-lite"/>
    </source>
</evidence>
<evidence type="ECO:0000313" key="3">
    <source>
        <dbReference type="Proteomes" id="UP000479190"/>
    </source>
</evidence>
<reference evidence="2 3" key="1">
    <citation type="submission" date="2020-02" db="EMBL/GenBank/DDBJ databases">
        <authorList>
            <person name="Ferguson B K."/>
        </authorList>
    </citation>
    <scope>NUCLEOTIDE SEQUENCE [LARGE SCALE GENOMIC DNA]</scope>
</reference>
<accession>A0A6H5IGU3</accession>
<feature type="compositionally biased region" description="Gly residues" evidence="1">
    <location>
        <begin position="63"/>
        <end position="72"/>
    </location>
</feature>
<proteinExistence type="predicted"/>
<dbReference type="Proteomes" id="UP000479190">
    <property type="component" value="Unassembled WGS sequence"/>
</dbReference>
<keyword evidence="3" id="KW-1185">Reference proteome</keyword>
<dbReference type="EMBL" id="CADCXV010000826">
    <property type="protein sequence ID" value="CAB0036654.1"/>
    <property type="molecule type" value="Genomic_DNA"/>
</dbReference>
<name>A0A6H5IGU3_9HYME</name>
<gene>
    <name evidence="2" type="ORF">TBRA_LOCUS8513</name>
</gene>
<evidence type="ECO:0000313" key="2">
    <source>
        <dbReference type="EMBL" id="CAB0036654.1"/>
    </source>
</evidence>
<organism evidence="2 3">
    <name type="scientific">Trichogramma brassicae</name>
    <dbReference type="NCBI Taxonomy" id="86971"/>
    <lineage>
        <taxon>Eukaryota</taxon>
        <taxon>Metazoa</taxon>
        <taxon>Ecdysozoa</taxon>
        <taxon>Arthropoda</taxon>
        <taxon>Hexapoda</taxon>
        <taxon>Insecta</taxon>
        <taxon>Pterygota</taxon>
        <taxon>Neoptera</taxon>
        <taxon>Endopterygota</taxon>
        <taxon>Hymenoptera</taxon>
        <taxon>Apocrita</taxon>
        <taxon>Proctotrupomorpha</taxon>
        <taxon>Chalcidoidea</taxon>
        <taxon>Trichogrammatidae</taxon>
        <taxon>Trichogramma</taxon>
    </lineage>
</organism>
<dbReference type="OrthoDB" id="6365837at2759"/>